<evidence type="ECO:0000313" key="3">
    <source>
        <dbReference type="Proteomes" id="UP000765845"/>
    </source>
</evidence>
<feature type="region of interest" description="Disordered" evidence="1">
    <location>
        <begin position="92"/>
        <end position="116"/>
    </location>
</feature>
<accession>A0ABX1GAV1</accession>
<reference evidence="2 3" key="1">
    <citation type="submission" date="2020-04" db="EMBL/GenBank/DDBJ databases">
        <authorList>
            <person name="Yoon J."/>
        </authorList>
    </citation>
    <scope>NUCLEOTIDE SEQUENCE [LARGE SCALE GENOMIC DNA]</scope>
    <source>
        <strain evidence="2 3">KMU-166</strain>
    </source>
</reference>
<dbReference type="EMBL" id="JAAWWK010000001">
    <property type="protein sequence ID" value="NKI16289.1"/>
    <property type="molecule type" value="Genomic_DNA"/>
</dbReference>
<sequence length="264" mass="28217">MSAQIRQQYLQAMGIRCYVPRYVLPAARPSGQAEWVAANDTAAVAEADAPAPSQIEPAPAEMRSGTALIDQAARLLKEESRGSARHALDGLLGENESHKPKPVAPPKPSAAATASDDSPCRFTATIVDCGFGLRCVADTSKGPMSVPAKRLLANIARACHRELGAEAPLAMSAEEFVWPLLTIPGLQQGEVEARDALSARLARSETVPLRHVLILGSALRCYVSDDVLTEAGVTLIQGDDLDELMANPRSKARLWAQLRTCRFG</sequence>
<name>A0ABX1GAV1_9GAMM</name>
<proteinExistence type="predicted"/>
<dbReference type="RefSeq" id="WP_168448816.1">
    <property type="nucleotide sequence ID" value="NZ_JAAWWK010000001.1"/>
</dbReference>
<comment type="caution">
    <text evidence="2">The sequence shown here is derived from an EMBL/GenBank/DDBJ whole genome shotgun (WGS) entry which is preliminary data.</text>
</comment>
<evidence type="ECO:0000313" key="2">
    <source>
        <dbReference type="EMBL" id="NKI16289.1"/>
    </source>
</evidence>
<evidence type="ECO:0000256" key="1">
    <source>
        <dbReference type="SAM" id="MobiDB-lite"/>
    </source>
</evidence>
<keyword evidence="3" id="KW-1185">Reference proteome</keyword>
<protein>
    <submittedName>
        <fullName evidence="2">Uncharacterized protein</fullName>
    </submittedName>
</protein>
<gene>
    <name evidence="2" type="ORF">HCU74_02535</name>
</gene>
<dbReference type="Proteomes" id="UP000765845">
    <property type="component" value="Unassembled WGS sequence"/>
</dbReference>
<organism evidence="2 3">
    <name type="scientific">Spongiibacter thalassae</name>
    <dbReference type="NCBI Taxonomy" id="2721624"/>
    <lineage>
        <taxon>Bacteria</taxon>
        <taxon>Pseudomonadati</taxon>
        <taxon>Pseudomonadota</taxon>
        <taxon>Gammaproteobacteria</taxon>
        <taxon>Cellvibrionales</taxon>
        <taxon>Spongiibacteraceae</taxon>
        <taxon>Spongiibacter</taxon>
    </lineage>
</organism>